<gene>
    <name evidence="1" type="ORF">DARMORV10_C02P55970.1</name>
</gene>
<dbReference type="AlphaFoldDB" id="A0A816KEK0"/>
<sequence>MLVIGSYFGSSWFLRLDFKEEGCRPLSLCRGCLKLKWCVSLLMASGLFPKQ</sequence>
<accession>A0A816KEK0</accession>
<dbReference type="EMBL" id="HG994366">
    <property type="protein sequence ID" value="CAF1920558.1"/>
    <property type="molecule type" value="Genomic_DNA"/>
</dbReference>
<name>A0A816KEK0_BRANA</name>
<dbReference type="Proteomes" id="UP001295469">
    <property type="component" value="Chromosome C02"/>
</dbReference>
<reference evidence="1" key="1">
    <citation type="submission" date="2021-01" db="EMBL/GenBank/DDBJ databases">
        <authorList>
            <consortium name="Genoscope - CEA"/>
            <person name="William W."/>
        </authorList>
    </citation>
    <scope>NUCLEOTIDE SEQUENCE</scope>
</reference>
<protein>
    <submittedName>
        <fullName evidence="1">(rape) hypothetical protein</fullName>
    </submittedName>
</protein>
<organism evidence="1">
    <name type="scientific">Brassica napus</name>
    <name type="common">Rape</name>
    <dbReference type="NCBI Taxonomy" id="3708"/>
    <lineage>
        <taxon>Eukaryota</taxon>
        <taxon>Viridiplantae</taxon>
        <taxon>Streptophyta</taxon>
        <taxon>Embryophyta</taxon>
        <taxon>Tracheophyta</taxon>
        <taxon>Spermatophyta</taxon>
        <taxon>Magnoliopsida</taxon>
        <taxon>eudicotyledons</taxon>
        <taxon>Gunneridae</taxon>
        <taxon>Pentapetalae</taxon>
        <taxon>rosids</taxon>
        <taxon>malvids</taxon>
        <taxon>Brassicales</taxon>
        <taxon>Brassicaceae</taxon>
        <taxon>Brassiceae</taxon>
        <taxon>Brassica</taxon>
    </lineage>
</organism>
<evidence type="ECO:0000313" key="1">
    <source>
        <dbReference type="EMBL" id="CAF1920558.1"/>
    </source>
</evidence>
<proteinExistence type="predicted"/>